<evidence type="ECO:0000313" key="4">
    <source>
        <dbReference type="EMBL" id="SEH03066.1"/>
    </source>
</evidence>
<dbReference type="GO" id="GO:0031177">
    <property type="term" value="F:phosphopantetheine binding"/>
    <property type="evidence" value="ECO:0007669"/>
    <property type="project" value="InterPro"/>
</dbReference>
<dbReference type="Gene3D" id="1.10.1200.10">
    <property type="entry name" value="ACP-like"/>
    <property type="match status" value="1"/>
</dbReference>
<dbReference type="SUPFAM" id="SSF47336">
    <property type="entry name" value="ACP-like"/>
    <property type="match status" value="1"/>
</dbReference>
<keyword evidence="5" id="KW-1185">Reference proteome</keyword>
<keyword evidence="1" id="KW-0596">Phosphopantetheine</keyword>
<sequence>MSASSAARHEHAITIDHPDVRAAAVYEENGELIVAVVPKSYASATGIREHLWKRHALQVLVVVVDELPAMTDGAVDLTKLGEEVAALTASQKSRYVAASGDLESQLAGLLGEILEIERVGVLDDFMDLGGNSMDMVQLSTLIMERFGVDLSLEIVFEAATVRNLAGIVRQRS</sequence>
<evidence type="ECO:0000256" key="2">
    <source>
        <dbReference type="ARBA" id="ARBA00022553"/>
    </source>
</evidence>
<dbReference type="PROSITE" id="PS50075">
    <property type="entry name" value="CARRIER"/>
    <property type="match status" value="1"/>
</dbReference>
<dbReference type="EMBL" id="FNVT01000032">
    <property type="protein sequence ID" value="SEH03066.1"/>
    <property type="molecule type" value="Genomic_DNA"/>
</dbReference>
<proteinExistence type="predicted"/>
<dbReference type="InterPro" id="IPR009081">
    <property type="entry name" value="PP-bd_ACP"/>
</dbReference>
<feature type="domain" description="Carrier" evidence="3">
    <location>
        <begin position="97"/>
        <end position="172"/>
    </location>
</feature>
<name>A0A1H6F1M2_9ACTN</name>
<dbReference type="Pfam" id="PF00550">
    <property type="entry name" value="PP-binding"/>
    <property type="match status" value="1"/>
</dbReference>
<dbReference type="RefSeq" id="WP_103964078.1">
    <property type="nucleotide sequence ID" value="NZ_FNVT01000032.1"/>
</dbReference>
<gene>
    <name evidence="4" type="ORF">SAMN05444920_13275</name>
</gene>
<dbReference type="SMART" id="SM00823">
    <property type="entry name" value="PKS_PP"/>
    <property type="match status" value="1"/>
</dbReference>
<organism evidence="4 5">
    <name type="scientific">Nonomuraea solani</name>
    <dbReference type="NCBI Taxonomy" id="1144553"/>
    <lineage>
        <taxon>Bacteria</taxon>
        <taxon>Bacillati</taxon>
        <taxon>Actinomycetota</taxon>
        <taxon>Actinomycetes</taxon>
        <taxon>Streptosporangiales</taxon>
        <taxon>Streptosporangiaceae</taxon>
        <taxon>Nonomuraea</taxon>
    </lineage>
</organism>
<evidence type="ECO:0000259" key="3">
    <source>
        <dbReference type="PROSITE" id="PS50075"/>
    </source>
</evidence>
<dbReference type="PROSITE" id="PS00012">
    <property type="entry name" value="PHOSPHOPANTETHEINE"/>
    <property type="match status" value="1"/>
</dbReference>
<dbReference type="Proteomes" id="UP000236732">
    <property type="component" value="Unassembled WGS sequence"/>
</dbReference>
<dbReference type="InterPro" id="IPR006162">
    <property type="entry name" value="Ppantetheine_attach_site"/>
</dbReference>
<dbReference type="OrthoDB" id="518159at2"/>
<evidence type="ECO:0000313" key="5">
    <source>
        <dbReference type="Proteomes" id="UP000236732"/>
    </source>
</evidence>
<protein>
    <submittedName>
        <fullName evidence="4">Phosphopantetheine attachment site</fullName>
    </submittedName>
</protein>
<dbReference type="InterPro" id="IPR020806">
    <property type="entry name" value="PKS_PP-bd"/>
</dbReference>
<keyword evidence="2" id="KW-0597">Phosphoprotein</keyword>
<dbReference type="PANTHER" id="PTHR44845">
    <property type="entry name" value="CARRIER DOMAIN-CONTAINING PROTEIN"/>
    <property type="match status" value="1"/>
</dbReference>
<dbReference type="AlphaFoldDB" id="A0A1H6F1M2"/>
<reference evidence="4 5" key="1">
    <citation type="submission" date="2016-10" db="EMBL/GenBank/DDBJ databases">
        <authorList>
            <person name="de Groot N.N."/>
        </authorList>
    </citation>
    <scope>NUCLEOTIDE SEQUENCE [LARGE SCALE GENOMIC DNA]</scope>
    <source>
        <strain evidence="4 5">CGMCC 4.7037</strain>
    </source>
</reference>
<dbReference type="InterPro" id="IPR036736">
    <property type="entry name" value="ACP-like_sf"/>
</dbReference>
<evidence type="ECO:0000256" key="1">
    <source>
        <dbReference type="ARBA" id="ARBA00022450"/>
    </source>
</evidence>
<dbReference type="PANTHER" id="PTHR44845:SF6">
    <property type="entry name" value="BETA-ALANINE-ACTIVATING ENZYME"/>
    <property type="match status" value="1"/>
</dbReference>
<accession>A0A1H6F1M2</accession>